<dbReference type="Pfam" id="PF12904">
    <property type="entry name" value="Collagen_bind_2"/>
    <property type="match status" value="1"/>
</dbReference>
<dbReference type="RefSeq" id="WP_115591642.1">
    <property type="nucleotide sequence ID" value="NZ_QRHA01000001.1"/>
</dbReference>
<dbReference type="OrthoDB" id="246387at2"/>
<reference evidence="5" key="1">
    <citation type="submission" date="2018-08" db="EMBL/GenBank/DDBJ databases">
        <authorList>
            <person name="Zhang J."/>
            <person name="Du Z.-J."/>
        </authorList>
    </citation>
    <scope>NUCLEOTIDE SEQUENCE [LARGE SCALE GENOMIC DNA]</scope>
    <source>
        <strain evidence="5">KCTC 52655</strain>
    </source>
</reference>
<accession>A0A3D8MF20</accession>
<feature type="chain" id="PRO_5017615081" evidence="1">
    <location>
        <begin position="21"/>
        <end position="795"/>
    </location>
</feature>
<name>A0A3D8MF20_9ALTE</name>
<evidence type="ECO:0000259" key="2">
    <source>
        <dbReference type="Pfam" id="PF12904"/>
    </source>
</evidence>
<organism evidence="4 5">
    <name type="scientific">Alteromonas aestuariivivens</name>
    <dbReference type="NCBI Taxonomy" id="1938339"/>
    <lineage>
        <taxon>Bacteria</taxon>
        <taxon>Pseudomonadati</taxon>
        <taxon>Pseudomonadota</taxon>
        <taxon>Gammaproteobacteria</taxon>
        <taxon>Alteromonadales</taxon>
        <taxon>Alteromonadaceae</taxon>
        <taxon>Alteromonas/Salinimonas group</taxon>
        <taxon>Alteromonas</taxon>
    </lineage>
</organism>
<dbReference type="Proteomes" id="UP000256561">
    <property type="component" value="Unassembled WGS sequence"/>
</dbReference>
<gene>
    <name evidence="4" type="ORF">DXV75_02580</name>
</gene>
<feature type="signal peptide" evidence="1">
    <location>
        <begin position="1"/>
        <end position="20"/>
    </location>
</feature>
<dbReference type="EMBL" id="QRHA01000001">
    <property type="protein sequence ID" value="RDV29352.1"/>
    <property type="molecule type" value="Genomic_DNA"/>
</dbReference>
<keyword evidence="5" id="KW-1185">Reference proteome</keyword>
<sequence length="795" mass="88881">MTKLIVSLIFCSSIFTAAKAAVPDSGDFTVQATDLMVQGSGFHTMDQGRIGVAPDQRHHAAIESVVPAGNGRFDIYLHTVGEPSGQSYFTLKIADRLVGQFTVPVAVETTQVGDRFVAHFRSVEINEGERFTLRAENDTLDGERFSRALWDKLRFVPLDKDPGKESVSYQTIRTQQEIEAGPQLQLPRMDDGNGEVTISGELKQWHPVTLNLSGPFAHEMDLTPNPFLDYRMSVTFSHESGVPSYTVPGYFAADGNAAESSAQSGTLWRAHLSPDKAGRWFYRVSFVRGENAAIEPSVGDYVVPYQGQSGIFVVEPTDKQGRDFRAKGRLEYVGARYLRHAGSGEYFIKAGTDAPETLLAYEDFDNSLGMKPNLPLKTWQPHAKDAKADDLRWQGDKGKNLLGALNYLADKGLNALSFLTYNAAGDGDNVWPYVERNGKLHFDVSKLDQWNMVFTHAQQRGLFLHFKLQENESDDHRHGAAKKPRIIPEALDAGKLGIERKLYLRELVARFGHHLALNWNLGEENTQSYQEQRDMAAYLKELDPYDHLIVIHSFPSQQESVYLQLLGAQSVLTGASLQNHWRSAHRQTLRWVDASEAAGKPWVVANDEQNPAGAGVPPDPGYQGFDGWVKEGDSQYNLHDIRKMTLWGNLMAGGAGVEYYFGYRLPENDLLAEDFRSRDRSWDYAATAIGFFQRHQIPLQRMRNLDARAAVNHPDKIAWAMGAENEMYLVYLPQGGQATLDLSVDSGTFQVQWFDPRNGGVLRQSNVKRVSGGERVSLGKPPENADEDWLILLSR</sequence>
<protein>
    <submittedName>
        <fullName evidence="4">DUF5060 domain-containing protein</fullName>
    </submittedName>
</protein>
<dbReference type="Pfam" id="PF16586">
    <property type="entry name" value="DUF5060"/>
    <property type="match status" value="1"/>
</dbReference>
<dbReference type="InterPro" id="IPR024749">
    <property type="entry name" value="Collagen-bd_put"/>
</dbReference>
<dbReference type="InterPro" id="IPR032260">
    <property type="entry name" value="DUF5060"/>
</dbReference>
<evidence type="ECO:0000256" key="1">
    <source>
        <dbReference type="SAM" id="SignalP"/>
    </source>
</evidence>
<keyword evidence="1" id="KW-0732">Signal</keyword>
<dbReference type="Gene3D" id="2.60.40.10">
    <property type="entry name" value="Immunoglobulins"/>
    <property type="match status" value="1"/>
</dbReference>
<proteinExistence type="predicted"/>
<comment type="caution">
    <text evidence="4">The sequence shown here is derived from an EMBL/GenBank/DDBJ whole genome shotgun (WGS) entry which is preliminary data.</text>
</comment>
<evidence type="ECO:0000313" key="5">
    <source>
        <dbReference type="Proteomes" id="UP000256561"/>
    </source>
</evidence>
<dbReference type="AlphaFoldDB" id="A0A3D8MF20"/>
<feature type="domain" description="Putative collagen-binding" evidence="2">
    <location>
        <begin position="714"/>
        <end position="793"/>
    </location>
</feature>
<feature type="domain" description="DUF5060" evidence="3">
    <location>
        <begin position="202"/>
        <end position="286"/>
    </location>
</feature>
<evidence type="ECO:0000313" key="4">
    <source>
        <dbReference type="EMBL" id="RDV29352.1"/>
    </source>
</evidence>
<dbReference type="InterPro" id="IPR013783">
    <property type="entry name" value="Ig-like_fold"/>
</dbReference>
<dbReference type="Gene3D" id="3.20.20.80">
    <property type="entry name" value="Glycosidases"/>
    <property type="match status" value="1"/>
</dbReference>
<dbReference type="PANTHER" id="PTHR37836:SF2">
    <property type="entry name" value="DUF4038 DOMAIN-CONTAINING PROTEIN"/>
    <property type="match status" value="1"/>
</dbReference>
<dbReference type="PANTHER" id="PTHR37836">
    <property type="entry name" value="LMO1036 PROTEIN"/>
    <property type="match status" value="1"/>
</dbReference>
<evidence type="ECO:0000259" key="3">
    <source>
        <dbReference type="Pfam" id="PF16586"/>
    </source>
</evidence>